<dbReference type="EMBL" id="CP001601">
    <property type="protein sequence ID" value="ACP32929.1"/>
    <property type="molecule type" value="Genomic_DNA"/>
</dbReference>
<dbReference type="HOGENOM" id="CLU_1118677_0_0_11"/>
<evidence type="ECO:0000313" key="3">
    <source>
        <dbReference type="Proteomes" id="UP000002077"/>
    </source>
</evidence>
<reference evidence="2 3" key="1">
    <citation type="journal article" date="2010" name="BMC Genomics">
        <title>Complete genome sequence and lifestyle of black-pigmented Corynebacterium aurimucosum ATCC 700975 (formerly C. nigricans CN-1) isolated from a vaginal swab of a woman with spontaneous abortion.</title>
        <authorList>
            <person name="Trost E."/>
            <person name="Gotker S."/>
            <person name="Schneider J."/>
            <person name="Schneiker-Bekel S."/>
            <person name="Szczepanowski R."/>
            <person name="Tilker A."/>
            <person name="Viehoever P."/>
            <person name="Arnold W."/>
            <person name="Bekel T."/>
            <person name="Blom J."/>
            <person name="Gartemann K.H."/>
            <person name="Linke B."/>
            <person name="Goesmann A."/>
            <person name="Puhler A."/>
            <person name="Shukla S.K."/>
            <person name="Tauch A."/>
        </authorList>
    </citation>
    <scope>NUCLEOTIDE SEQUENCE [LARGE SCALE GENOMIC DNA]</scope>
    <source>
        <strain evidence="3">ATCC 700975 / DSM 44827 / CIP 107346 / CN-1</strain>
    </source>
</reference>
<organism evidence="2 3">
    <name type="scientific">Corynebacterium aurimucosum (strain ATCC 700975 / DSM 44827 / CIP 107346 / CN-1)</name>
    <name type="common">Corynebacterium nigricans</name>
    <dbReference type="NCBI Taxonomy" id="548476"/>
    <lineage>
        <taxon>Bacteria</taxon>
        <taxon>Bacillati</taxon>
        <taxon>Actinomycetota</taxon>
        <taxon>Actinomycetes</taxon>
        <taxon>Mycobacteriales</taxon>
        <taxon>Corynebacteriaceae</taxon>
        <taxon>Corynebacterium</taxon>
    </lineage>
</organism>
<dbReference type="Proteomes" id="UP000002077">
    <property type="component" value="Chromosome"/>
</dbReference>
<feature type="transmembrane region" description="Helical" evidence="1">
    <location>
        <begin position="59"/>
        <end position="79"/>
    </location>
</feature>
<keyword evidence="1" id="KW-0472">Membrane</keyword>
<keyword evidence="3" id="KW-1185">Reference proteome</keyword>
<feature type="transmembrane region" description="Helical" evidence="1">
    <location>
        <begin position="85"/>
        <end position="108"/>
    </location>
</feature>
<dbReference type="KEGG" id="car:cauri_1336"/>
<proteinExistence type="predicted"/>
<keyword evidence="1" id="KW-0812">Transmembrane</keyword>
<dbReference type="STRING" id="548476.cauri_1336"/>
<evidence type="ECO:0000256" key="1">
    <source>
        <dbReference type="SAM" id="Phobius"/>
    </source>
</evidence>
<evidence type="ECO:0000313" key="2">
    <source>
        <dbReference type="EMBL" id="ACP32929.1"/>
    </source>
</evidence>
<dbReference type="AlphaFoldDB" id="C3PGH5"/>
<name>C3PGH5_CORA7</name>
<keyword evidence="1" id="KW-1133">Transmembrane helix</keyword>
<gene>
    <name evidence="2" type="ordered locus">cauri_1336</name>
</gene>
<accession>C3PGH5</accession>
<protein>
    <submittedName>
        <fullName evidence="2">Putative membrane protein</fullName>
    </submittedName>
</protein>
<sequence length="248" mass="28049">MRFPQSPNLFRHSYNSVFLSDLKAVPYSRKNDNPSPYNLCPVFESEDGVPQMRAIRDGLVFFGAMVVIAGFIFSFGLLLNSFQVPGLLALLLAGLLLYFFFLVARHILLAFRINKAWKNGWIDFYPVLFGSFFCDKQGRKTGKKGHFYVAKALVVALNGESRMLEVLVEGLSPDRMIKEGATMARDRQGLRLDAIHNNGWTFWSVVRGKPLEHGSVEHGLSASQVAVGLDRVRHSWPLEELQFFLDFS</sequence>